<dbReference type="Proteomes" id="UP001207468">
    <property type="component" value="Unassembled WGS sequence"/>
</dbReference>
<protein>
    <submittedName>
        <fullName evidence="1">CMGC/CLK protein kinase</fullName>
    </submittedName>
</protein>
<comment type="caution">
    <text evidence="1">The sequence shown here is derived from an EMBL/GenBank/DDBJ whole genome shotgun (WGS) entry which is preliminary data.</text>
</comment>
<evidence type="ECO:0000313" key="1">
    <source>
        <dbReference type="EMBL" id="KAI9512995.1"/>
    </source>
</evidence>
<organism evidence="1 2">
    <name type="scientific">Russula earlei</name>
    <dbReference type="NCBI Taxonomy" id="71964"/>
    <lineage>
        <taxon>Eukaryota</taxon>
        <taxon>Fungi</taxon>
        <taxon>Dikarya</taxon>
        <taxon>Basidiomycota</taxon>
        <taxon>Agaricomycotina</taxon>
        <taxon>Agaricomycetes</taxon>
        <taxon>Russulales</taxon>
        <taxon>Russulaceae</taxon>
        <taxon>Russula</taxon>
    </lineage>
</organism>
<evidence type="ECO:0000313" key="2">
    <source>
        <dbReference type="Proteomes" id="UP001207468"/>
    </source>
</evidence>
<gene>
    <name evidence="1" type="ORF">F5148DRAFT_563087</name>
</gene>
<keyword evidence="2" id="KW-1185">Reference proteome</keyword>
<name>A0ACC0UN32_9AGAM</name>
<dbReference type="EMBL" id="JAGFNK010000004">
    <property type="protein sequence ID" value="KAI9512995.1"/>
    <property type="molecule type" value="Genomic_DNA"/>
</dbReference>
<reference evidence="1" key="1">
    <citation type="submission" date="2021-03" db="EMBL/GenBank/DDBJ databases">
        <title>Evolutionary priming and transition to the ectomycorrhizal habit in an iconic lineage of mushroom-forming fungi: is preadaptation a requirement?</title>
        <authorList>
            <consortium name="DOE Joint Genome Institute"/>
            <person name="Looney B.P."/>
            <person name="Miyauchi S."/>
            <person name="Morin E."/>
            <person name="Drula E."/>
            <person name="Courty P.E."/>
            <person name="Chicoki N."/>
            <person name="Fauchery L."/>
            <person name="Kohler A."/>
            <person name="Kuo A."/>
            <person name="LaButti K."/>
            <person name="Pangilinan J."/>
            <person name="Lipzen A."/>
            <person name="Riley R."/>
            <person name="Andreopoulos W."/>
            <person name="He G."/>
            <person name="Johnson J."/>
            <person name="Barry K.W."/>
            <person name="Grigoriev I.V."/>
            <person name="Nagy L."/>
            <person name="Hibbett D."/>
            <person name="Henrissat B."/>
            <person name="Matheny P.B."/>
            <person name="Labbe J."/>
            <person name="Martin A.F."/>
        </authorList>
    </citation>
    <scope>NUCLEOTIDE SEQUENCE</scope>
    <source>
        <strain evidence="1">BPL698</strain>
    </source>
</reference>
<keyword evidence="1" id="KW-0808">Transferase</keyword>
<sequence length="532" mass="60180">MQTAVQTLPPHLLPSYQRPSMSSVVNRNSTILPTPPLGTRKRKRAHQYTVSYSEVQEVDTDGRLREIIVIEDTPPPPTASPATSSRTNGYSASYQPPAYSAPIRTRARAAMEAQAESSGSSSVALPIPAPKKRKRELDEAPSSAKKGFPPQVSTGMANHATWTNGSAATSTTTPKQQVSCDDKEGHYIVTPDDIIYKRYRTVRLLGQGTFGKVVEAVDIETNKRVAIKIIRAIQKYREASRIEVRVLQKLKERDPSNRHKCIHLLNWFDYRNHICLVSELLGMCVYDFLKENDFASFPRDHIQSFAQQLLGSVAFLHDLHIIHTDLKPENILLVCNDSRTVTIPTPGKRHGHRTKRILVSTDIRLIDFGSATFQDEYHSAVVATRHYRAPEIILGLGWSYPCDAYSLGCILVEFYTGMALFQTHDNLEHLAMMEMVMGKMPENVAREAVNHKPEFFKAGPKLNWPSPKTTKQSRKDVRATRSLQEIIPQTDMINVHFLDLVRKLLMFDPKQRITVREALRHPFFQQTIPPEL</sequence>
<keyword evidence="1" id="KW-0418">Kinase</keyword>
<accession>A0ACC0UN32</accession>
<proteinExistence type="predicted"/>